<organism evidence="2 3">
    <name type="scientific">Strongylus vulgaris</name>
    <name type="common">Blood worm</name>
    <dbReference type="NCBI Taxonomy" id="40348"/>
    <lineage>
        <taxon>Eukaryota</taxon>
        <taxon>Metazoa</taxon>
        <taxon>Ecdysozoa</taxon>
        <taxon>Nematoda</taxon>
        <taxon>Chromadorea</taxon>
        <taxon>Rhabditida</taxon>
        <taxon>Rhabditina</taxon>
        <taxon>Rhabditomorpha</taxon>
        <taxon>Strongyloidea</taxon>
        <taxon>Strongylidae</taxon>
        <taxon>Strongylus</taxon>
    </lineage>
</organism>
<proteinExistence type="predicted"/>
<accession>A0A3P7IE24</accession>
<evidence type="ECO:0000313" key="2">
    <source>
        <dbReference type="EMBL" id="VDM67776.1"/>
    </source>
</evidence>
<feature type="region of interest" description="Disordered" evidence="1">
    <location>
        <begin position="1"/>
        <end position="23"/>
    </location>
</feature>
<dbReference type="EMBL" id="UYYB01006500">
    <property type="protein sequence ID" value="VDM67776.1"/>
    <property type="molecule type" value="Genomic_DNA"/>
</dbReference>
<keyword evidence="3" id="KW-1185">Reference proteome</keyword>
<dbReference type="AlphaFoldDB" id="A0A3P7IE24"/>
<sequence>MYSISQFEPGQPRLFRSTDDEDQVCHRIPGHPRLFRSTDDEEQACHKFPSPSAVSYRIPSTRSAFRIVRLPSPTARSAQPFRRQNLSPPPLHPRSTSLAQFSPSQKESWKPKPKPRLSLMRSMLDLSVEESERPQPKPRRKTLKSVCEPVKHAEAHPISIETLRDSPLSYRRKITKSSPNLSAPSVAALKRRVHSMRAATPVPQTEVGYNSSITIIRNLYAMFL</sequence>
<dbReference type="OrthoDB" id="5835645at2759"/>
<name>A0A3P7IE24_STRVU</name>
<feature type="compositionally biased region" description="Polar residues" evidence="1">
    <location>
        <begin position="74"/>
        <end position="86"/>
    </location>
</feature>
<feature type="region of interest" description="Disordered" evidence="1">
    <location>
        <begin position="74"/>
        <end position="116"/>
    </location>
</feature>
<dbReference type="Proteomes" id="UP000270094">
    <property type="component" value="Unassembled WGS sequence"/>
</dbReference>
<protein>
    <submittedName>
        <fullName evidence="2">Uncharacterized protein</fullName>
    </submittedName>
</protein>
<evidence type="ECO:0000313" key="3">
    <source>
        <dbReference type="Proteomes" id="UP000270094"/>
    </source>
</evidence>
<reference evidence="2 3" key="1">
    <citation type="submission" date="2018-11" db="EMBL/GenBank/DDBJ databases">
        <authorList>
            <consortium name="Pathogen Informatics"/>
        </authorList>
    </citation>
    <scope>NUCLEOTIDE SEQUENCE [LARGE SCALE GENOMIC DNA]</scope>
</reference>
<gene>
    <name evidence="2" type="ORF">SVUK_LOCUS2774</name>
</gene>
<evidence type="ECO:0000256" key="1">
    <source>
        <dbReference type="SAM" id="MobiDB-lite"/>
    </source>
</evidence>
<feature type="compositionally biased region" description="Polar residues" evidence="1">
    <location>
        <begin position="94"/>
        <end position="106"/>
    </location>
</feature>